<dbReference type="OrthoDB" id="9794834at2"/>
<name>A0A2R8BHY6_9RHOB</name>
<dbReference type="EMBL" id="OMOR01000001">
    <property type="protein sequence ID" value="SPH22713.1"/>
    <property type="molecule type" value="Genomic_DNA"/>
</dbReference>
<reference evidence="2 3" key="1">
    <citation type="submission" date="2018-03" db="EMBL/GenBank/DDBJ databases">
        <authorList>
            <person name="Keele B.F."/>
        </authorList>
    </citation>
    <scope>NUCLEOTIDE SEQUENCE [LARGE SCALE GENOMIC DNA]</scope>
    <source>
        <strain evidence="2 3">CECT 8599</strain>
    </source>
</reference>
<feature type="region of interest" description="Disordered" evidence="1">
    <location>
        <begin position="1"/>
        <end position="20"/>
    </location>
</feature>
<protein>
    <submittedName>
        <fullName evidence="2">Uncharacterized protein</fullName>
    </submittedName>
</protein>
<dbReference type="Proteomes" id="UP000244880">
    <property type="component" value="Unassembled WGS sequence"/>
</dbReference>
<evidence type="ECO:0000256" key="1">
    <source>
        <dbReference type="SAM" id="MobiDB-lite"/>
    </source>
</evidence>
<keyword evidence="3" id="KW-1185">Reference proteome</keyword>
<dbReference type="AlphaFoldDB" id="A0A2R8BHY6"/>
<evidence type="ECO:0000313" key="2">
    <source>
        <dbReference type="EMBL" id="SPH22713.1"/>
    </source>
</evidence>
<gene>
    <name evidence="2" type="ORF">ASD8599_03458</name>
</gene>
<organism evidence="2 3">
    <name type="scientific">Ascidiaceihabitans donghaensis</name>
    <dbReference type="NCBI Taxonomy" id="1510460"/>
    <lineage>
        <taxon>Bacteria</taxon>
        <taxon>Pseudomonadati</taxon>
        <taxon>Pseudomonadota</taxon>
        <taxon>Alphaproteobacteria</taxon>
        <taxon>Rhodobacterales</taxon>
        <taxon>Paracoccaceae</taxon>
        <taxon>Ascidiaceihabitans</taxon>
    </lineage>
</organism>
<proteinExistence type="predicted"/>
<evidence type="ECO:0000313" key="3">
    <source>
        <dbReference type="Proteomes" id="UP000244880"/>
    </source>
</evidence>
<sequence length="62" mass="6920">MRDEVTDQGEPHEKEASAFAAHLPVPRDLLDPYRHLSEDSLATLLAVSVPTIRNRISFEYGG</sequence>
<feature type="compositionally biased region" description="Basic and acidic residues" evidence="1">
    <location>
        <begin position="1"/>
        <end position="16"/>
    </location>
</feature>
<accession>A0A2R8BHY6</accession>